<accession>A0ABU6WXX9</accession>
<proteinExistence type="predicted"/>
<feature type="domain" description="Copine C-terminal" evidence="2">
    <location>
        <begin position="11"/>
        <end position="54"/>
    </location>
</feature>
<dbReference type="PANTHER" id="PTHR45751:SF30">
    <property type="entry name" value="E3 UBIQUITIN-PROTEIN LIGASE RGLG5"/>
    <property type="match status" value="1"/>
</dbReference>
<evidence type="ECO:0000259" key="2">
    <source>
        <dbReference type="Pfam" id="PF07002"/>
    </source>
</evidence>
<feature type="region of interest" description="Disordered" evidence="1">
    <location>
        <begin position="61"/>
        <end position="89"/>
    </location>
</feature>
<feature type="compositionally biased region" description="Polar residues" evidence="1">
    <location>
        <begin position="72"/>
        <end position="89"/>
    </location>
</feature>
<dbReference type="Pfam" id="PF07002">
    <property type="entry name" value="Copine"/>
    <property type="match status" value="1"/>
</dbReference>
<keyword evidence="4" id="KW-1185">Reference proteome</keyword>
<keyword evidence="3" id="KW-0808">Transferase</keyword>
<name>A0ABU6WXX9_9FABA</name>
<evidence type="ECO:0000313" key="4">
    <source>
        <dbReference type="Proteomes" id="UP001341840"/>
    </source>
</evidence>
<evidence type="ECO:0000313" key="3">
    <source>
        <dbReference type="EMBL" id="MED6190212.1"/>
    </source>
</evidence>
<comment type="caution">
    <text evidence="3">The sequence shown here is derived from an EMBL/GenBank/DDBJ whole genome shotgun (WGS) entry which is preliminary data.</text>
</comment>
<dbReference type="EC" id="2.3.2.27" evidence="3"/>
<organism evidence="3 4">
    <name type="scientific">Stylosanthes scabra</name>
    <dbReference type="NCBI Taxonomy" id="79078"/>
    <lineage>
        <taxon>Eukaryota</taxon>
        <taxon>Viridiplantae</taxon>
        <taxon>Streptophyta</taxon>
        <taxon>Embryophyta</taxon>
        <taxon>Tracheophyta</taxon>
        <taxon>Spermatophyta</taxon>
        <taxon>Magnoliopsida</taxon>
        <taxon>eudicotyledons</taxon>
        <taxon>Gunneridae</taxon>
        <taxon>Pentapetalae</taxon>
        <taxon>rosids</taxon>
        <taxon>fabids</taxon>
        <taxon>Fabales</taxon>
        <taxon>Fabaceae</taxon>
        <taxon>Papilionoideae</taxon>
        <taxon>50 kb inversion clade</taxon>
        <taxon>dalbergioids sensu lato</taxon>
        <taxon>Dalbergieae</taxon>
        <taxon>Pterocarpus clade</taxon>
        <taxon>Stylosanthes</taxon>
    </lineage>
</organism>
<reference evidence="3 4" key="1">
    <citation type="journal article" date="2023" name="Plants (Basel)">
        <title>Bridging the Gap: Combining Genomics and Transcriptomics Approaches to Understand Stylosanthes scabra, an Orphan Legume from the Brazilian Caatinga.</title>
        <authorList>
            <person name="Ferreira-Neto J.R.C."/>
            <person name="da Silva M.D."/>
            <person name="Binneck E."/>
            <person name="de Melo N.F."/>
            <person name="da Silva R.H."/>
            <person name="de Melo A.L.T.M."/>
            <person name="Pandolfi V."/>
            <person name="Bustamante F.O."/>
            <person name="Brasileiro-Vidal A.C."/>
            <person name="Benko-Iseppon A.M."/>
        </authorList>
    </citation>
    <scope>NUCLEOTIDE SEQUENCE [LARGE SCALE GENOMIC DNA]</scope>
    <source>
        <tissue evidence="3">Leaves</tissue>
    </source>
</reference>
<dbReference type="InterPro" id="IPR052079">
    <property type="entry name" value="E3_ligase/Copine_domain"/>
</dbReference>
<keyword evidence="3" id="KW-0012">Acyltransferase</keyword>
<dbReference type="GO" id="GO:0061630">
    <property type="term" value="F:ubiquitin protein ligase activity"/>
    <property type="evidence" value="ECO:0007669"/>
    <property type="project" value="UniProtKB-EC"/>
</dbReference>
<gene>
    <name evidence="3" type="primary">RGLG5_1</name>
    <name evidence="3" type="ORF">PIB30_103697</name>
</gene>
<protein>
    <submittedName>
        <fullName evidence="3">E3 ubiquitin-protein ligase rglg5</fullName>
        <ecNumber evidence="3">2.3.2.27</ecNumber>
    </submittedName>
</protein>
<evidence type="ECO:0000256" key="1">
    <source>
        <dbReference type="SAM" id="MobiDB-lite"/>
    </source>
</evidence>
<sequence>ELAFTLSPSCMQFVNFTEIMSKNVDSARKETEFALSALMEIPSQYKATIDHGILGARRGYSPDRVALPPPQNNRTSSSSNIFYRTNSFQ</sequence>
<feature type="non-terminal residue" evidence="3">
    <location>
        <position position="1"/>
    </location>
</feature>
<dbReference type="InterPro" id="IPR010734">
    <property type="entry name" value="Copine_C"/>
</dbReference>
<dbReference type="PANTHER" id="PTHR45751">
    <property type="entry name" value="COPINE FAMILY PROTEIN 1"/>
    <property type="match status" value="1"/>
</dbReference>
<dbReference type="Proteomes" id="UP001341840">
    <property type="component" value="Unassembled WGS sequence"/>
</dbReference>
<dbReference type="EMBL" id="JASCZI010184664">
    <property type="protein sequence ID" value="MED6190212.1"/>
    <property type="molecule type" value="Genomic_DNA"/>
</dbReference>